<feature type="transmembrane region" description="Helical" evidence="2">
    <location>
        <begin position="218"/>
        <end position="240"/>
    </location>
</feature>
<feature type="compositionally biased region" description="Pro residues" evidence="1">
    <location>
        <begin position="495"/>
        <end position="506"/>
    </location>
</feature>
<keyword evidence="2" id="KW-0472">Membrane</keyword>
<evidence type="ECO:0000313" key="5">
    <source>
        <dbReference type="Proteomes" id="UP001215280"/>
    </source>
</evidence>
<feature type="compositionally biased region" description="Low complexity" evidence="1">
    <location>
        <begin position="430"/>
        <end position="463"/>
    </location>
</feature>
<organism evidence="4 5">
    <name type="scientific">Mycena maculata</name>
    <dbReference type="NCBI Taxonomy" id="230809"/>
    <lineage>
        <taxon>Eukaryota</taxon>
        <taxon>Fungi</taxon>
        <taxon>Dikarya</taxon>
        <taxon>Basidiomycota</taxon>
        <taxon>Agaricomycotina</taxon>
        <taxon>Agaricomycetes</taxon>
        <taxon>Agaricomycetidae</taxon>
        <taxon>Agaricales</taxon>
        <taxon>Marasmiineae</taxon>
        <taxon>Mycenaceae</taxon>
        <taxon>Mycena</taxon>
    </lineage>
</organism>
<feature type="region of interest" description="Disordered" evidence="1">
    <location>
        <begin position="250"/>
        <end position="293"/>
    </location>
</feature>
<keyword evidence="2" id="KW-1133">Transmembrane helix</keyword>
<keyword evidence="2" id="KW-0812">Transmembrane</keyword>
<proteinExistence type="predicted"/>
<feature type="signal peptide" evidence="3">
    <location>
        <begin position="1"/>
        <end position="23"/>
    </location>
</feature>
<feature type="region of interest" description="Disordered" evidence="1">
    <location>
        <begin position="328"/>
        <end position="537"/>
    </location>
</feature>
<reference evidence="4" key="1">
    <citation type="submission" date="2023-03" db="EMBL/GenBank/DDBJ databases">
        <title>Massive genome expansion in bonnet fungi (Mycena s.s.) driven by repeated elements and novel gene families across ecological guilds.</title>
        <authorList>
            <consortium name="Lawrence Berkeley National Laboratory"/>
            <person name="Harder C.B."/>
            <person name="Miyauchi S."/>
            <person name="Viragh M."/>
            <person name="Kuo A."/>
            <person name="Thoen E."/>
            <person name="Andreopoulos B."/>
            <person name="Lu D."/>
            <person name="Skrede I."/>
            <person name="Drula E."/>
            <person name="Henrissat B."/>
            <person name="Morin E."/>
            <person name="Kohler A."/>
            <person name="Barry K."/>
            <person name="LaButti K."/>
            <person name="Morin E."/>
            <person name="Salamov A."/>
            <person name="Lipzen A."/>
            <person name="Mereny Z."/>
            <person name="Hegedus B."/>
            <person name="Baldrian P."/>
            <person name="Stursova M."/>
            <person name="Weitz H."/>
            <person name="Taylor A."/>
            <person name="Grigoriev I.V."/>
            <person name="Nagy L.G."/>
            <person name="Martin F."/>
            <person name="Kauserud H."/>
        </authorList>
    </citation>
    <scope>NUCLEOTIDE SEQUENCE</scope>
    <source>
        <strain evidence="4">CBHHK188m</strain>
    </source>
</reference>
<feature type="compositionally biased region" description="Low complexity" evidence="1">
    <location>
        <begin position="378"/>
        <end position="416"/>
    </location>
</feature>
<evidence type="ECO:0000256" key="3">
    <source>
        <dbReference type="SAM" id="SignalP"/>
    </source>
</evidence>
<feature type="compositionally biased region" description="Polar residues" evidence="1">
    <location>
        <begin position="329"/>
        <end position="343"/>
    </location>
</feature>
<dbReference type="EMBL" id="JARJLG010000098">
    <property type="protein sequence ID" value="KAJ7746489.1"/>
    <property type="molecule type" value="Genomic_DNA"/>
</dbReference>
<dbReference type="Proteomes" id="UP001215280">
    <property type="component" value="Unassembled WGS sequence"/>
</dbReference>
<name>A0AAD7IQ73_9AGAR</name>
<accession>A0AAD7IQ73</accession>
<protein>
    <submittedName>
        <fullName evidence="4">Uncharacterized protein</fullName>
    </submittedName>
</protein>
<gene>
    <name evidence="4" type="ORF">DFH07DRAFT_591123</name>
</gene>
<feature type="region of interest" description="Disordered" evidence="1">
    <location>
        <begin position="171"/>
        <end position="201"/>
    </location>
</feature>
<keyword evidence="3" id="KW-0732">Signal</keyword>
<feature type="chain" id="PRO_5041958561" evidence="3">
    <location>
        <begin position="24"/>
        <end position="553"/>
    </location>
</feature>
<evidence type="ECO:0000313" key="4">
    <source>
        <dbReference type="EMBL" id="KAJ7746489.1"/>
    </source>
</evidence>
<sequence>MPLHMLPAALFIWAISHIGSVHGEDSTPTAAAPRAVVTPHFSFNAIPEMQTCTSVQISWVYSPVDGEEYMTLDITNDNVAQPSAPSLTATTTGTFNSAGARALRVYQRDVLTESISDGYINPSAHSYTWDSVNVTAGWYALVASFPITDSNVTSASFYVVNGSDTSCLGTVASSSSTSTQGSSTSATSTSASSGAGSTSTSVTLPVNAASSSKVNRGAIAGGVIGGLAVIAAAIAAYFYLRYASAASRASPRKRTTRKWGGLGSVDSKTNAYPSAPRASRAADRHHSQSSSVGPMLDDTVYVIGNVGIESRPSRINDGLGLEAEDEVNSYFSPSQEKFTSPTHGSAMRPNPFSDSGHIDDDVPMDLISSAPGQGVTRNSSSTSSYMNNNFSRPRSHPSSPYSGSPTTPTESPFSIPAANATSSTLNHPDVPSSYVPSSYAPSPSPAYPSGSSQDAAAPPAARRSPTGEAIVAGGSARRTPRKPVPQYNPTDPALASPPLPSRPPLPAAAESDSSREGSIRSGDWPNLTHKASFGAEGRAVHYLIPDMPAPQRD</sequence>
<dbReference type="AlphaFoldDB" id="A0AAD7IQ73"/>
<comment type="caution">
    <text evidence="4">The sequence shown here is derived from an EMBL/GenBank/DDBJ whole genome shotgun (WGS) entry which is preliminary data.</text>
</comment>
<evidence type="ECO:0000256" key="2">
    <source>
        <dbReference type="SAM" id="Phobius"/>
    </source>
</evidence>
<evidence type="ECO:0000256" key="1">
    <source>
        <dbReference type="SAM" id="MobiDB-lite"/>
    </source>
</evidence>
<keyword evidence="5" id="KW-1185">Reference proteome</keyword>